<keyword evidence="3" id="KW-1185">Reference proteome</keyword>
<proteinExistence type="predicted"/>
<sequence>MTLPALAHELAAQLAHLPGVLGVALGGSYATGTATPESDLDLSLAYQGSFDLAALNALCQRLDDSGMAQASPIGGWGPWVDGGAWLTVRGQRVDFIYRDLGRVQQSVQDALAGQVALYTQPGHPHGIHAHHYAAELASCVILEDASGRLAELKRQVNHYPPALSLALRQHYGWQKEFWLAAAQKGLKKGDLHYAGGCAYQAAMAFIQELCAIHETWLLNEKVAALIAARLPGAPPHFAARLAAVLSPLDLNGLQKLLGEAELD</sequence>
<keyword evidence="2" id="KW-0808">Transferase</keyword>
<dbReference type="EMBL" id="QYUJ01000014">
    <property type="protein sequence ID" value="RJF71168.1"/>
    <property type="molecule type" value="Genomic_DNA"/>
</dbReference>
<dbReference type="RefSeq" id="WP_119762050.1">
    <property type="nucleotide sequence ID" value="NZ_QYUJ01000014.1"/>
</dbReference>
<reference evidence="2 3" key="1">
    <citation type="submission" date="2018-09" db="EMBL/GenBank/DDBJ databases">
        <authorList>
            <person name="Zhu H."/>
        </authorList>
    </citation>
    <scope>NUCLEOTIDE SEQUENCE [LARGE SCALE GENOMIC DNA]</scope>
    <source>
        <strain evidence="2 3">K2S05-167</strain>
    </source>
</reference>
<dbReference type="Proteomes" id="UP000286287">
    <property type="component" value="Unassembled WGS sequence"/>
</dbReference>
<name>A0A418V4Y5_9DEIO</name>
<dbReference type="Pfam" id="PF01909">
    <property type="entry name" value="NTP_transf_2"/>
    <property type="match status" value="1"/>
</dbReference>
<protein>
    <submittedName>
        <fullName evidence="2">Nucleotidyltransferase domain-containing protein</fullName>
    </submittedName>
</protein>
<evidence type="ECO:0000313" key="2">
    <source>
        <dbReference type="EMBL" id="RJF71168.1"/>
    </source>
</evidence>
<dbReference type="AlphaFoldDB" id="A0A418V4Y5"/>
<accession>A0A418V4Y5</accession>
<gene>
    <name evidence="2" type="ORF">D3875_05850</name>
</gene>
<organism evidence="2 3">
    <name type="scientific">Deinococcus cavernae</name>
    <dbReference type="NCBI Taxonomy" id="2320857"/>
    <lineage>
        <taxon>Bacteria</taxon>
        <taxon>Thermotogati</taxon>
        <taxon>Deinococcota</taxon>
        <taxon>Deinococci</taxon>
        <taxon>Deinococcales</taxon>
        <taxon>Deinococcaceae</taxon>
        <taxon>Deinococcus</taxon>
    </lineage>
</organism>
<dbReference type="SUPFAM" id="SSF81301">
    <property type="entry name" value="Nucleotidyltransferase"/>
    <property type="match status" value="1"/>
</dbReference>
<dbReference type="InterPro" id="IPR002934">
    <property type="entry name" value="Polymerase_NTP_transf_dom"/>
</dbReference>
<dbReference type="Gene3D" id="3.30.460.10">
    <property type="entry name" value="Beta Polymerase, domain 2"/>
    <property type="match status" value="1"/>
</dbReference>
<feature type="domain" description="Polymerase nucleotidyl transferase" evidence="1">
    <location>
        <begin position="14"/>
        <end position="49"/>
    </location>
</feature>
<evidence type="ECO:0000313" key="3">
    <source>
        <dbReference type="Proteomes" id="UP000286287"/>
    </source>
</evidence>
<dbReference type="GO" id="GO:0016779">
    <property type="term" value="F:nucleotidyltransferase activity"/>
    <property type="evidence" value="ECO:0007669"/>
    <property type="project" value="InterPro"/>
</dbReference>
<evidence type="ECO:0000259" key="1">
    <source>
        <dbReference type="Pfam" id="PF01909"/>
    </source>
</evidence>
<dbReference type="CDD" id="cd05403">
    <property type="entry name" value="NT_KNTase_like"/>
    <property type="match status" value="1"/>
</dbReference>
<comment type="caution">
    <text evidence="2">The sequence shown here is derived from an EMBL/GenBank/DDBJ whole genome shotgun (WGS) entry which is preliminary data.</text>
</comment>
<dbReference type="InterPro" id="IPR043519">
    <property type="entry name" value="NT_sf"/>
</dbReference>
<dbReference type="OrthoDB" id="5176171at2"/>